<dbReference type="PROSITE" id="PS51186">
    <property type="entry name" value="GNAT"/>
    <property type="match status" value="1"/>
</dbReference>
<protein>
    <recommendedName>
        <fullName evidence="3">N-acetyltransferase domain-containing protein</fullName>
    </recommendedName>
</protein>
<accession>A0A381VPY3</accession>
<dbReference type="PANTHER" id="PTHR43877">
    <property type="entry name" value="AMINOALKYLPHOSPHONATE N-ACETYLTRANSFERASE-RELATED-RELATED"/>
    <property type="match status" value="1"/>
</dbReference>
<reference evidence="4" key="1">
    <citation type="submission" date="2018-05" db="EMBL/GenBank/DDBJ databases">
        <authorList>
            <person name="Lanie J.A."/>
            <person name="Ng W.-L."/>
            <person name="Kazmierczak K.M."/>
            <person name="Andrzejewski T.M."/>
            <person name="Davidsen T.M."/>
            <person name="Wayne K.J."/>
            <person name="Tettelin H."/>
            <person name="Glass J.I."/>
            <person name="Rusch D."/>
            <person name="Podicherti R."/>
            <person name="Tsui H.-C.T."/>
            <person name="Winkler M.E."/>
        </authorList>
    </citation>
    <scope>NUCLEOTIDE SEQUENCE</scope>
</reference>
<gene>
    <name evidence="4" type="ORF">METZ01_LOCUS94447</name>
</gene>
<proteinExistence type="predicted"/>
<evidence type="ECO:0000256" key="1">
    <source>
        <dbReference type="ARBA" id="ARBA00022679"/>
    </source>
</evidence>
<dbReference type="EMBL" id="UINC01009268">
    <property type="protein sequence ID" value="SVA41593.1"/>
    <property type="molecule type" value="Genomic_DNA"/>
</dbReference>
<dbReference type="InterPro" id="IPR050832">
    <property type="entry name" value="Bact_Acetyltransf"/>
</dbReference>
<dbReference type="Pfam" id="PF00583">
    <property type="entry name" value="Acetyltransf_1"/>
    <property type="match status" value="1"/>
</dbReference>
<dbReference type="GO" id="GO:0016747">
    <property type="term" value="F:acyltransferase activity, transferring groups other than amino-acyl groups"/>
    <property type="evidence" value="ECO:0007669"/>
    <property type="project" value="InterPro"/>
</dbReference>
<organism evidence="4">
    <name type="scientific">marine metagenome</name>
    <dbReference type="NCBI Taxonomy" id="408172"/>
    <lineage>
        <taxon>unclassified sequences</taxon>
        <taxon>metagenomes</taxon>
        <taxon>ecological metagenomes</taxon>
    </lineage>
</organism>
<name>A0A381VPY3_9ZZZZ</name>
<sequence length="145" mass="16433">MSVIVRLAKLEDQLRCSELLNVLAKATSDSHEILDSETFKDLISNERGSLVVAEESRKVLGMASISFNLALRYNGEYCQLEELVVDQDARGKNVGGLLIEETIRLAKKRGCQEFGLYILESTKHNQTFYEKYGFIKVGEEMRQPL</sequence>
<dbReference type="AlphaFoldDB" id="A0A381VPY3"/>
<evidence type="ECO:0000313" key="4">
    <source>
        <dbReference type="EMBL" id="SVA41593.1"/>
    </source>
</evidence>
<dbReference type="InterPro" id="IPR000182">
    <property type="entry name" value="GNAT_dom"/>
</dbReference>
<evidence type="ECO:0000256" key="2">
    <source>
        <dbReference type="ARBA" id="ARBA00023315"/>
    </source>
</evidence>
<dbReference type="CDD" id="cd04301">
    <property type="entry name" value="NAT_SF"/>
    <property type="match status" value="1"/>
</dbReference>
<evidence type="ECO:0000259" key="3">
    <source>
        <dbReference type="PROSITE" id="PS51186"/>
    </source>
</evidence>
<dbReference type="Gene3D" id="3.40.630.30">
    <property type="match status" value="1"/>
</dbReference>
<dbReference type="InterPro" id="IPR016181">
    <property type="entry name" value="Acyl_CoA_acyltransferase"/>
</dbReference>
<dbReference type="SUPFAM" id="SSF55729">
    <property type="entry name" value="Acyl-CoA N-acyltransferases (Nat)"/>
    <property type="match status" value="1"/>
</dbReference>
<keyword evidence="2" id="KW-0012">Acyltransferase</keyword>
<keyword evidence="1" id="KW-0808">Transferase</keyword>
<feature type="domain" description="N-acetyltransferase" evidence="3">
    <location>
        <begin position="3"/>
        <end position="145"/>
    </location>
</feature>